<evidence type="ECO:0000313" key="1">
    <source>
        <dbReference type="EMBL" id="EOY03192.1"/>
    </source>
</evidence>
<dbReference type="EMBL" id="CM001882">
    <property type="protein sequence ID" value="EOY03192.1"/>
    <property type="molecule type" value="Genomic_DNA"/>
</dbReference>
<sequence length="88" mass="10213">MVQLICGRCGKAFFPALQCRTLRSVSSLGLNYLVDNELCYVNNVDNLFMVSHIVLSPEYWCILILRLWWMDYRNIGIGCVSNYRCLTL</sequence>
<proteinExistence type="predicted"/>
<dbReference type="Proteomes" id="UP000026915">
    <property type="component" value="Chromosome 4"/>
</dbReference>
<keyword evidence="2" id="KW-1185">Reference proteome</keyword>
<dbReference type="AlphaFoldDB" id="A0A061EFR1"/>
<dbReference type="HOGENOM" id="CLU_2473479_0_0_1"/>
<dbReference type="Gramene" id="EOY03192">
    <property type="protein sequence ID" value="EOY03192"/>
    <property type="gene ID" value="TCM_017821"/>
</dbReference>
<accession>A0A061EFR1</accession>
<name>A0A061EFR1_THECC</name>
<evidence type="ECO:0000313" key="2">
    <source>
        <dbReference type="Proteomes" id="UP000026915"/>
    </source>
</evidence>
<dbReference type="InParanoid" id="A0A061EFR1"/>
<reference evidence="1 2" key="1">
    <citation type="journal article" date="2013" name="Genome Biol.">
        <title>The genome sequence of the most widely cultivated cacao type and its use to identify candidate genes regulating pod color.</title>
        <authorList>
            <person name="Motamayor J.C."/>
            <person name="Mockaitis K."/>
            <person name="Schmutz J."/>
            <person name="Haiminen N."/>
            <person name="Iii D.L."/>
            <person name="Cornejo O."/>
            <person name="Findley S.D."/>
            <person name="Zheng P."/>
            <person name="Utro F."/>
            <person name="Royaert S."/>
            <person name="Saski C."/>
            <person name="Jenkins J."/>
            <person name="Podicheti R."/>
            <person name="Zhao M."/>
            <person name="Scheffler B.E."/>
            <person name="Stack J.C."/>
            <person name="Feltus F.A."/>
            <person name="Mustiga G.M."/>
            <person name="Amores F."/>
            <person name="Phillips W."/>
            <person name="Marelli J.P."/>
            <person name="May G.D."/>
            <person name="Shapiro H."/>
            <person name="Ma J."/>
            <person name="Bustamante C.D."/>
            <person name="Schnell R.J."/>
            <person name="Main D."/>
            <person name="Gilbert D."/>
            <person name="Parida L."/>
            <person name="Kuhn D.N."/>
        </authorList>
    </citation>
    <scope>NUCLEOTIDE SEQUENCE [LARGE SCALE GENOMIC DNA]</scope>
    <source>
        <strain evidence="2">cv. Matina 1-6</strain>
    </source>
</reference>
<protein>
    <submittedName>
        <fullName evidence="1">Uncharacterized protein</fullName>
    </submittedName>
</protein>
<gene>
    <name evidence="1" type="ORF">TCM_017821</name>
</gene>
<organism evidence="1 2">
    <name type="scientific">Theobroma cacao</name>
    <name type="common">Cacao</name>
    <name type="synonym">Cocoa</name>
    <dbReference type="NCBI Taxonomy" id="3641"/>
    <lineage>
        <taxon>Eukaryota</taxon>
        <taxon>Viridiplantae</taxon>
        <taxon>Streptophyta</taxon>
        <taxon>Embryophyta</taxon>
        <taxon>Tracheophyta</taxon>
        <taxon>Spermatophyta</taxon>
        <taxon>Magnoliopsida</taxon>
        <taxon>eudicotyledons</taxon>
        <taxon>Gunneridae</taxon>
        <taxon>Pentapetalae</taxon>
        <taxon>rosids</taxon>
        <taxon>malvids</taxon>
        <taxon>Malvales</taxon>
        <taxon>Malvaceae</taxon>
        <taxon>Byttnerioideae</taxon>
        <taxon>Theobroma</taxon>
    </lineage>
</organism>